<dbReference type="InterPro" id="IPR036508">
    <property type="entry name" value="Chitin-bd_dom_sf"/>
</dbReference>
<organism evidence="2">
    <name type="scientific">Cydia pomonella granulosis virus</name>
    <name type="common">CpGV</name>
    <name type="synonym">Cydia pomonella granulovirus</name>
    <dbReference type="NCBI Taxonomy" id="28289"/>
    <lineage>
        <taxon>Viruses</taxon>
        <taxon>Viruses incertae sedis</taxon>
        <taxon>Naldaviricetes</taxon>
        <taxon>Lefavirales</taxon>
        <taxon>Baculoviridae</taxon>
        <taxon>Betabaculovirus</taxon>
        <taxon>Betabaculovirus cypomonellae</taxon>
    </lineage>
</organism>
<organismHost>
    <name type="scientific">Cydia pomonella</name>
    <name type="common">Codling moth</name>
    <dbReference type="NCBI Taxonomy" id="82600"/>
</organismHost>
<dbReference type="GO" id="GO:0008061">
    <property type="term" value="F:chitin binding"/>
    <property type="evidence" value="ECO:0007669"/>
    <property type="project" value="InterPro"/>
</dbReference>
<proteinExistence type="predicted"/>
<sequence>MIVTVILSAFLFVVILLFMVSQSSNYDDTLTLEGCTRVDPTNCQQYYDCFGILKSCSGENRYEETSASCQNYYLTDCGGRFNPELPSVLELCDPFWWGKSSNRRFADADCRRHHTCQDNRLTILSSTCYNANTLYSIETQECERADEVDCGSRFVP</sequence>
<name>A0A097P0Q9_GVCP</name>
<dbReference type="Pfam" id="PF01607">
    <property type="entry name" value="CBM_14"/>
    <property type="match status" value="1"/>
</dbReference>
<feature type="domain" description="Chitin-binding type-2" evidence="1">
    <location>
        <begin position="101"/>
        <end position="150"/>
    </location>
</feature>
<protein>
    <submittedName>
        <fullName evidence="2">ORF79</fullName>
    </submittedName>
</protein>
<dbReference type="InterPro" id="IPR002557">
    <property type="entry name" value="Chitin-bd_dom"/>
</dbReference>
<evidence type="ECO:0000259" key="1">
    <source>
        <dbReference type="Pfam" id="PF01607"/>
    </source>
</evidence>
<gene>
    <name evidence="2" type="primary">orf79</name>
</gene>
<reference evidence="2" key="1">
    <citation type="journal article" date="2014" name="Proc. Natl. Acad. Sci. U.S.A.">
        <title>Baculovirus resistance in codling moth is virus isolate-dependent and the consequence of a mutation in viral gene pe38.</title>
        <authorList>
            <person name="Gebhardt M.M."/>
            <person name="Eberle K.E."/>
            <person name="Radtke P."/>
            <person name="Jehle J.A."/>
        </authorList>
    </citation>
    <scope>NUCLEOTIDE SEQUENCE</scope>
    <source>
        <strain evidence="2">CpGV-S</strain>
    </source>
</reference>
<dbReference type="EMBL" id="KM217573">
    <property type="protein sequence ID" value="AIU36725.1"/>
    <property type="molecule type" value="Genomic_DNA"/>
</dbReference>
<accession>A0A097P0Q9</accession>
<evidence type="ECO:0000313" key="2">
    <source>
        <dbReference type="EMBL" id="AIU36725.1"/>
    </source>
</evidence>
<dbReference type="GO" id="GO:0005576">
    <property type="term" value="C:extracellular region"/>
    <property type="evidence" value="ECO:0007669"/>
    <property type="project" value="InterPro"/>
</dbReference>
<dbReference type="SUPFAM" id="SSF57625">
    <property type="entry name" value="Invertebrate chitin-binding proteins"/>
    <property type="match status" value="1"/>
</dbReference>